<dbReference type="AlphaFoldDB" id="A0ABD6EBY5"/>
<dbReference type="EMBL" id="JBGFUD010002388">
    <property type="protein sequence ID" value="MFH4977543.1"/>
    <property type="molecule type" value="Genomic_DNA"/>
</dbReference>
<evidence type="ECO:0000256" key="5">
    <source>
        <dbReference type="PIRNR" id="PIRNR037207"/>
    </source>
</evidence>
<dbReference type="PIRSF" id="PIRSF037207">
    <property type="entry name" value="ATE1_euk"/>
    <property type="match status" value="1"/>
</dbReference>
<dbReference type="InterPro" id="IPR017137">
    <property type="entry name" value="Arg-tRNA-P_Trfase_1_euk"/>
</dbReference>
<dbReference type="PANTHER" id="PTHR21367:SF1">
    <property type="entry name" value="ARGINYL-TRNA--PROTEIN TRANSFERASE 1"/>
    <property type="match status" value="1"/>
</dbReference>
<feature type="domain" description="N-end aminoacyl transferase N-terminal" evidence="6">
    <location>
        <begin position="16"/>
        <end position="87"/>
    </location>
</feature>
<sequence length="448" mass="53109">MRYSIVEYMGPSEEGTCGYCHQERSMSAVIGMWAPALAVSHYNGLLDRGMRRSGRYLYKPIIEKTCCPQYTIRLDVHRFKLSRTQKRVLRYMNEYLLYDKKPKYHTGEEAAETSVRYMQKRTENIEKDKQKCISQKHDEVPSALHTKNLKKKNLRKQRAIERLKKKGIDVEEFQCRRREKEFARQRTLESYLLDYDENKFRHKLEIRLIRVDSEEFNSTFRESYELFVKYQTTVHKQTDCTEKGYRSFLANSPLFSDEEKSSAPKSVELGSYHQQYILDGKIIAVGVVDILPRCFSAKYFYYDPDYMFLSLGTYSALREIAFVRELAKERPALHYYYMGYYIVTCPKMRYKGRFRPADLLCDVSFTWVPLEDCLKRLKESGENAPAFNPNAERPPRFPVEQVRCLYNGKLMSYYTLCQQPDFKETQNFMEDYALLVGPLAGEMVLYRW</sequence>
<keyword evidence="9" id="KW-1185">Reference proteome</keyword>
<keyword evidence="4 5" id="KW-0012">Acyltransferase</keyword>
<evidence type="ECO:0000256" key="4">
    <source>
        <dbReference type="ARBA" id="ARBA00023315"/>
    </source>
</evidence>
<dbReference type="InterPro" id="IPR007471">
    <property type="entry name" value="N-end_Aminoacyl_Trfase_N"/>
</dbReference>
<dbReference type="PANTHER" id="PTHR21367">
    <property type="entry name" value="ARGININE-TRNA-PROTEIN TRANSFERASE 1"/>
    <property type="match status" value="1"/>
</dbReference>
<dbReference type="Proteomes" id="UP001608902">
    <property type="component" value="Unassembled WGS sequence"/>
</dbReference>
<comment type="catalytic activity">
    <reaction evidence="5">
        <text>an N-terminal L-alpha-aminoacyl-[protein] + L-arginyl-tRNA(Arg) = an N-terminal L-arginyl-L-aminoacyl-[protein] + tRNA(Arg) + H(+)</text>
        <dbReference type="Rhea" id="RHEA:10208"/>
        <dbReference type="Rhea" id="RHEA-COMP:9658"/>
        <dbReference type="Rhea" id="RHEA-COMP:9673"/>
        <dbReference type="Rhea" id="RHEA-COMP:10636"/>
        <dbReference type="Rhea" id="RHEA-COMP:10638"/>
        <dbReference type="ChEBI" id="CHEBI:15378"/>
        <dbReference type="ChEBI" id="CHEBI:78442"/>
        <dbReference type="ChEBI" id="CHEBI:78513"/>
        <dbReference type="ChEBI" id="CHEBI:78597"/>
        <dbReference type="ChEBI" id="CHEBI:83562"/>
        <dbReference type="EC" id="2.3.2.8"/>
    </reaction>
</comment>
<evidence type="ECO:0000313" key="8">
    <source>
        <dbReference type="EMBL" id="MFH4977543.1"/>
    </source>
</evidence>
<evidence type="ECO:0000256" key="2">
    <source>
        <dbReference type="ARBA" id="ARBA00022679"/>
    </source>
</evidence>
<feature type="domain" description="N-end rule aminoacyl transferase C-terminal" evidence="7">
    <location>
        <begin position="222"/>
        <end position="361"/>
    </location>
</feature>
<keyword evidence="3 5" id="KW-0833">Ubl conjugation pathway</keyword>
<dbReference type="InterPro" id="IPR016181">
    <property type="entry name" value="Acyl_CoA_acyltransferase"/>
</dbReference>
<organism evidence="8 9">
    <name type="scientific">Gnathostoma spinigerum</name>
    <dbReference type="NCBI Taxonomy" id="75299"/>
    <lineage>
        <taxon>Eukaryota</taxon>
        <taxon>Metazoa</taxon>
        <taxon>Ecdysozoa</taxon>
        <taxon>Nematoda</taxon>
        <taxon>Chromadorea</taxon>
        <taxon>Rhabditida</taxon>
        <taxon>Spirurina</taxon>
        <taxon>Gnathostomatomorpha</taxon>
        <taxon>Gnathostomatoidea</taxon>
        <taxon>Gnathostomatidae</taxon>
        <taxon>Gnathostoma</taxon>
    </lineage>
</organism>
<evidence type="ECO:0000256" key="1">
    <source>
        <dbReference type="ARBA" id="ARBA00009991"/>
    </source>
</evidence>
<dbReference type="GO" id="GO:0004057">
    <property type="term" value="F:arginyl-tRNA--protein transferase activity"/>
    <property type="evidence" value="ECO:0007669"/>
    <property type="project" value="UniProtKB-EC"/>
</dbReference>
<evidence type="ECO:0000259" key="7">
    <source>
        <dbReference type="Pfam" id="PF04377"/>
    </source>
</evidence>
<accession>A0ABD6EBY5</accession>
<evidence type="ECO:0000259" key="6">
    <source>
        <dbReference type="Pfam" id="PF04376"/>
    </source>
</evidence>
<dbReference type="InterPro" id="IPR030700">
    <property type="entry name" value="N-end_Aminoacyl_Trfase"/>
</dbReference>
<comment type="caution">
    <text evidence="8">The sequence shown here is derived from an EMBL/GenBank/DDBJ whole genome shotgun (WGS) entry which is preliminary data.</text>
</comment>
<dbReference type="InterPro" id="IPR007472">
    <property type="entry name" value="N-end_Aminoacyl_Trfase_C"/>
</dbReference>
<comment type="similarity">
    <text evidence="1 5">Belongs to the R-transferase family.</text>
</comment>
<proteinExistence type="inferred from homology"/>
<keyword evidence="2 5" id="KW-0808">Transferase</keyword>
<evidence type="ECO:0000256" key="3">
    <source>
        <dbReference type="ARBA" id="ARBA00022786"/>
    </source>
</evidence>
<dbReference type="Pfam" id="PF04377">
    <property type="entry name" value="ATE_C"/>
    <property type="match status" value="1"/>
</dbReference>
<dbReference type="EC" id="2.3.2.8" evidence="5"/>
<protein>
    <recommendedName>
        <fullName evidence="5">Arginyl-tRNA--protein transferase 1</fullName>
        <shortName evidence="5">Arginyltransferase 1</shortName>
        <shortName evidence="5">R-transferase 1</shortName>
        <ecNumber evidence="5">2.3.2.8</ecNumber>
    </recommendedName>
    <alternativeName>
        <fullName evidence="5">Arginine-tRNA--protein transferase 1</fullName>
    </alternativeName>
</protein>
<dbReference type="Pfam" id="PF04376">
    <property type="entry name" value="ATE_N"/>
    <property type="match status" value="1"/>
</dbReference>
<dbReference type="SUPFAM" id="SSF55729">
    <property type="entry name" value="Acyl-CoA N-acyltransferases (Nat)"/>
    <property type="match status" value="1"/>
</dbReference>
<gene>
    <name evidence="8" type="ORF">AB6A40_004252</name>
</gene>
<comment type="function">
    <text evidence="5">Involved in the post-translational conjugation of arginine to the N-terminal aspartate or glutamate of a protein. This arginylation is required for degradation of the protein via the ubiquitin pathway.</text>
</comment>
<reference evidence="8 9" key="1">
    <citation type="submission" date="2024-08" db="EMBL/GenBank/DDBJ databases">
        <title>Gnathostoma spinigerum genome.</title>
        <authorList>
            <person name="Gonzalez-Bertolin B."/>
            <person name="Monzon S."/>
            <person name="Zaballos A."/>
            <person name="Jimenez P."/>
            <person name="Dekumyoy P."/>
            <person name="Varona S."/>
            <person name="Cuesta I."/>
            <person name="Sumanam S."/>
            <person name="Adisakwattana P."/>
            <person name="Gasser R.B."/>
            <person name="Hernandez-Gonzalez A."/>
            <person name="Young N.D."/>
            <person name="Perteguer M.J."/>
        </authorList>
    </citation>
    <scope>NUCLEOTIDE SEQUENCE [LARGE SCALE GENOMIC DNA]</scope>
    <source>
        <strain evidence="8">AL3</strain>
        <tissue evidence="8">Liver</tissue>
    </source>
</reference>
<name>A0ABD6EBY5_9BILA</name>
<evidence type="ECO:0000313" key="9">
    <source>
        <dbReference type="Proteomes" id="UP001608902"/>
    </source>
</evidence>